<dbReference type="Pfam" id="PF13374">
    <property type="entry name" value="TPR_10"/>
    <property type="match status" value="2"/>
</dbReference>
<dbReference type="SUPFAM" id="SSF81901">
    <property type="entry name" value="HCP-like"/>
    <property type="match status" value="1"/>
</dbReference>
<proteinExistence type="predicted"/>
<dbReference type="SUPFAM" id="SSF48452">
    <property type="entry name" value="TPR-like"/>
    <property type="match status" value="1"/>
</dbReference>
<reference evidence="2 3" key="1">
    <citation type="submission" date="2016-06" db="EMBL/GenBank/DDBJ databases">
        <title>Comparative genomics of the ectomycorrhizal sister species Rhizopogon vinicolor and Rhizopogon vesiculosus (Basidiomycota: Boletales) reveals a divergence of the mating type B locus.</title>
        <authorList>
            <consortium name="DOE Joint Genome Institute"/>
            <person name="Mujic A.B."/>
            <person name="Kuo A."/>
            <person name="Tritt A."/>
            <person name="Lipzen A."/>
            <person name="Chen C."/>
            <person name="Johnson J."/>
            <person name="Sharma A."/>
            <person name="Barry K."/>
            <person name="Grigoriev I.V."/>
            <person name="Spatafora J.W."/>
        </authorList>
    </citation>
    <scope>NUCLEOTIDE SEQUENCE [LARGE SCALE GENOMIC DNA]</scope>
    <source>
        <strain evidence="2 3">AM-OR11-026</strain>
    </source>
</reference>
<name>A0A1B7MZ13_9AGAM</name>
<dbReference type="PANTHER" id="PTHR19959:SF119">
    <property type="entry name" value="FUNGAL LIPASE-LIKE DOMAIN-CONTAINING PROTEIN"/>
    <property type="match status" value="1"/>
</dbReference>
<evidence type="ECO:0000259" key="1">
    <source>
        <dbReference type="Pfam" id="PF12770"/>
    </source>
</evidence>
<evidence type="ECO:0000313" key="3">
    <source>
        <dbReference type="Proteomes" id="UP000092154"/>
    </source>
</evidence>
<organism evidence="2 3">
    <name type="scientific">Rhizopogon vinicolor AM-OR11-026</name>
    <dbReference type="NCBI Taxonomy" id="1314800"/>
    <lineage>
        <taxon>Eukaryota</taxon>
        <taxon>Fungi</taxon>
        <taxon>Dikarya</taxon>
        <taxon>Basidiomycota</taxon>
        <taxon>Agaricomycotina</taxon>
        <taxon>Agaricomycetes</taxon>
        <taxon>Agaricomycetidae</taxon>
        <taxon>Boletales</taxon>
        <taxon>Suillineae</taxon>
        <taxon>Rhizopogonaceae</taxon>
        <taxon>Rhizopogon</taxon>
    </lineage>
</organism>
<sequence>MQSDNAHALDEVISLHYAALEHYSTGHTQYGQLLCNLGSSLLNRFMRQGIHHDLDKAITLYKQALYLQPVGHLDRCSLLNNFAGALQLSFQHRGNYEDLDEAMALHRQALDLWPVGRQDRSSSLNNLAHALLITFEHRGNEDHLDEAIMLNRQALDLRPVGHPDRCSSLDGLANTLHTSFEHQGNDENLDEAITFGRQALDLRPVGHPDRSSSLSTLANALRTTFMHRGNEDHIDEAITLYRQALDLRPVGHPNRCLSLHNLGGTLDTSFTHRGNDEDLDEAIRLHRQALDLWPVGHPDQSTSLNNLASTLCISFAHRGNKDHLDEAITSHRQALNLHPVGHPDQRLSLNNLANTLRTRFKHRGNHEDLDEAITFGRQALDLWPVGHPARQSVVHGNISAIYVLYHESKLHSSVKDANDLNAAVAHLKAASDSVPSGLLSRLRMSLDWVFIARRYTHSTLLEAYATSMQLLDSYMSTTASVSSRHHTMKDFPPTLAVDAASCALQGGDECRAVELLEQGRTVIWTQVARFRMPLDNLREHGDHAEALVTKFRELSSLLDKPPAEHPQETPRVKVEAEATRYTRLVDEWSKAVEDIRKLDGFSRFLLPPLFSDLRDAARDGPIIILIASKSSCNAIIVSHQQSPVSIPLATDFAKLWQQVVRLHQTVLGASETKGRLVEVLRELWDDIVCPVVKHLRTLGFDQPRSRIWWCPTSFFNFLPLHAAGEYKRGGKNLPNLYISSYTPSLTALIRARKSHDRSETVSFAAIGQNHPAGATFTLQSVESELDLVRSLIPAVSTVSFTKVTSVESTKSVALRTLQANHWLHFACHGTQNLMEPFNSAFLMRDKPLTLLDIAQTDLSRHEFAFLSACETAVGDIGTPDEVIHLAAGLQFAGVKSVIGTFWTVEDATVRHLVEAFYKNFCGDGKMNSKRAARALHKAVQSLATNKDIPLDQRIVFMHIGL</sequence>
<evidence type="ECO:0000313" key="2">
    <source>
        <dbReference type="EMBL" id="OAX37811.1"/>
    </source>
</evidence>
<dbReference type="EMBL" id="KV448329">
    <property type="protein sequence ID" value="OAX37811.1"/>
    <property type="molecule type" value="Genomic_DNA"/>
</dbReference>
<gene>
    <name evidence="2" type="ORF">K503DRAFT_692670</name>
</gene>
<accession>A0A1B7MZ13</accession>
<dbReference type="PANTHER" id="PTHR19959">
    <property type="entry name" value="KINESIN LIGHT CHAIN"/>
    <property type="match status" value="1"/>
</dbReference>
<feature type="domain" description="CHAT" evidence="1">
    <location>
        <begin position="678"/>
        <end position="948"/>
    </location>
</feature>
<keyword evidence="3" id="KW-1185">Reference proteome</keyword>
<dbReference type="AlphaFoldDB" id="A0A1B7MZ13"/>
<dbReference type="InterPro" id="IPR011990">
    <property type="entry name" value="TPR-like_helical_dom_sf"/>
</dbReference>
<dbReference type="InParanoid" id="A0A1B7MZ13"/>
<dbReference type="OrthoDB" id="9991317at2759"/>
<dbReference type="Proteomes" id="UP000092154">
    <property type="component" value="Unassembled WGS sequence"/>
</dbReference>
<protein>
    <submittedName>
        <fullName evidence="2">TPR-like protein</fullName>
    </submittedName>
</protein>
<dbReference type="Pfam" id="PF12770">
    <property type="entry name" value="CHAT"/>
    <property type="match status" value="1"/>
</dbReference>
<dbReference type="STRING" id="1314800.A0A1B7MZ13"/>
<dbReference type="InterPro" id="IPR024983">
    <property type="entry name" value="CHAT_dom"/>
</dbReference>
<dbReference type="Gene3D" id="1.25.40.10">
    <property type="entry name" value="Tetratricopeptide repeat domain"/>
    <property type="match status" value="3"/>
</dbReference>